<accession>A0A6J5MMV5</accession>
<proteinExistence type="predicted"/>
<evidence type="ECO:0000313" key="4">
    <source>
        <dbReference type="EMBL" id="CAB4187151.1"/>
    </source>
</evidence>
<protein>
    <submittedName>
        <fullName evidence="2">Uncharacterized protein</fullName>
    </submittedName>
</protein>
<gene>
    <name evidence="4" type="ORF">UFOVP1161_9</name>
    <name evidence="2" type="ORF">UFOVP501_9</name>
    <name evidence="3" type="ORF">UFOVP762_42</name>
</gene>
<reference evidence="2" key="1">
    <citation type="submission" date="2020-04" db="EMBL/GenBank/DDBJ databases">
        <authorList>
            <person name="Chiriac C."/>
            <person name="Salcher M."/>
            <person name="Ghai R."/>
            <person name="Kavagutti S V."/>
        </authorList>
    </citation>
    <scope>NUCLEOTIDE SEQUENCE</scope>
</reference>
<sequence length="223" mass="23249">MSNSIVAFAGANLPTVSSLSQSLRKLEAAAGPAGMVILKMDRTGHWVFGADQTEIEEGSEWAINPFSFVHGYIAWGDGEVLGEKMASVSDPLPELDAAPPGAKKGWETQVGMSLKCLTGEDAGMEARFTTTSVGGKRAVQELAVAIAAQVEKDQATPVPVVTLGNEHYQHKSYGRIFTPAFGVSEWVSLTAEAGAPAAPAPAPAPAVEAPAPAPTGRRRRVVA</sequence>
<feature type="region of interest" description="Disordered" evidence="1">
    <location>
        <begin position="195"/>
        <end position="223"/>
    </location>
</feature>
<dbReference type="EMBL" id="LR796717">
    <property type="protein sequence ID" value="CAB4161289.1"/>
    <property type="molecule type" value="Genomic_DNA"/>
</dbReference>
<dbReference type="EMBL" id="LR797106">
    <property type="protein sequence ID" value="CAB4187151.1"/>
    <property type="molecule type" value="Genomic_DNA"/>
</dbReference>
<evidence type="ECO:0000313" key="3">
    <source>
        <dbReference type="EMBL" id="CAB4161289.1"/>
    </source>
</evidence>
<name>A0A6J5MMV5_9CAUD</name>
<evidence type="ECO:0000256" key="1">
    <source>
        <dbReference type="SAM" id="MobiDB-lite"/>
    </source>
</evidence>
<evidence type="ECO:0000313" key="2">
    <source>
        <dbReference type="EMBL" id="CAB4146350.1"/>
    </source>
</evidence>
<dbReference type="EMBL" id="LR796469">
    <property type="protein sequence ID" value="CAB4146350.1"/>
    <property type="molecule type" value="Genomic_DNA"/>
</dbReference>
<organism evidence="2">
    <name type="scientific">uncultured Caudovirales phage</name>
    <dbReference type="NCBI Taxonomy" id="2100421"/>
    <lineage>
        <taxon>Viruses</taxon>
        <taxon>Duplodnaviria</taxon>
        <taxon>Heunggongvirae</taxon>
        <taxon>Uroviricota</taxon>
        <taxon>Caudoviricetes</taxon>
        <taxon>Peduoviridae</taxon>
        <taxon>Maltschvirus</taxon>
        <taxon>Maltschvirus maltsch</taxon>
    </lineage>
</organism>